<evidence type="ECO:0000256" key="1">
    <source>
        <dbReference type="ARBA" id="ARBA00023015"/>
    </source>
</evidence>
<dbReference type="HOGENOM" id="CLU_097806_4_3_9"/>
<evidence type="ECO:0000259" key="4">
    <source>
        <dbReference type="PROSITE" id="PS50987"/>
    </source>
</evidence>
<keyword evidence="1" id="KW-0805">Transcription regulation</keyword>
<feature type="domain" description="HTH arsR-type" evidence="4">
    <location>
        <begin position="30"/>
        <end position="122"/>
    </location>
</feature>
<dbReference type="InterPro" id="IPR036388">
    <property type="entry name" value="WH-like_DNA-bd_sf"/>
</dbReference>
<dbReference type="KEGG" id="blr:BRLA_c008740"/>
<keyword evidence="6" id="KW-1185">Reference proteome</keyword>
<dbReference type="PANTHER" id="PTHR33154">
    <property type="entry name" value="TRANSCRIPTIONAL REGULATOR, ARSR FAMILY"/>
    <property type="match status" value="1"/>
</dbReference>
<dbReference type="SUPFAM" id="SSF46785">
    <property type="entry name" value="Winged helix' DNA-binding domain"/>
    <property type="match status" value="1"/>
</dbReference>
<dbReference type="CDD" id="cd00090">
    <property type="entry name" value="HTH_ARSR"/>
    <property type="match status" value="1"/>
</dbReference>
<dbReference type="STRING" id="1042163.BRLA_c008740"/>
<organism evidence="5 6">
    <name type="scientific">Brevibacillus laterosporus LMG 15441</name>
    <dbReference type="NCBI Taxonomy" id="1042163"/>
    <lineage>
        <taxon>Bacteria</taxon>
        <taxon>Bacillati</taxon>
        <taxon>Bacillota</taxon>
        <taxon>Bacilli</taxon>
        <taxon>Bacillales</taxon>
        <taxon>Paenibacillaceae</taxon>
        <taxon>Brevibacillus</taxon>
    </lineage>
</organism>
<dbReference type="Gene3D" id="1.10.10.10">
    <property type="entry name" value="Winged helix-like DNA-binding domain superfamily/Winged helix DNA-binding domain"/>
    <property type="match status" value="1"/>
</dbReference>
<keyword evidence="3" id="KW-0804">Transcription</keyword>
<dbReference type="InterPro" id="IPR036390">
    <property type="entry name" value="WH_DNA-bd_sf"/>
</dbReference>
<gene>
    <name evidence="5" type="primary">cadC_2</name>
    <name evidence="5" type="ORF">BRLA_c008740</name>
</gene>
<dbReference type="SMART" id="SM00418">
    <property type="entry name" value="HTH_ARSR"/>
    <property type="match status" value="1"/>
</dbReference>
<dbReference type="EMBL" id="CP007806">
    <property type="protein sequence ID" value="AIG25215.1"/>
    <property type="molecule type" value="Genomic_DNA"/>
</dbReference>
<dbReference type="PROSITE" id="PS50987">
    <property type="entry name" value="HTH_ARSR_2"/>
    <property type="match status" value="1"/>
</dbReference>
<protein>
    <submittedName>
        <fullName evidence="5">Cadmium efflux system accessory protein</fullName>
    </submittedName>
</protein>
<dbReference type="PANTHER" id="PTHR33154:SF25">
    <property type="entry name" value="LMO0101 PROTEIN"/>
    <property type="match status" value="1"/>
</dbReference>
<proteinExistence type="predicted"/>
<dbReference type="GO" id="GO:0003677">
    <property type="term" value="F:DNA binding"/>
    <property type="evidence" value="ECO:0007669"/>
    <property type="project" value="UniProtKB-KW"/>
</dbReference>
<dbReference type="NCBIfam" id="NF033788">
    <property type="entry name" value="HTH_metalloreg"/>
    <property type="match status" value="1"/>
</dbReference>
<dbReference type="Proteomes" id="UP000005850">
    <property type="component" value="Chromosome"/>
</dbReference>
<dbReference type="Pfam" id="PF12840">
    <property type="entry name" value="HTH_20"/>
    <property type="match status" value="1"/>
</dbReference>
<dbReference type="InterPro" id="IPR011991">
    <property type="entry name" value="ArsR-like_HTH"/>
</dbReference>
<evidence type="ECO:0000256" key="3">
    <source>
        <dbReference type="ARBA" id="ARBA00023163"/>
    </source>
</evidence>
<evidence type="ECO:0000313" key="5">
    <source>
        <dbReference type="EMBL" id="AIG25215.1"/>
    </source>
</evidence>
<dbReference type="InterPro" id="IPR051081">
    <property type="entry name" value="HTH_MetalResp_TranReg"/>
</dbReference>
<dbReference type="InterPro" id="IPR001845">
    <property type="entry name" value="HTH_ArsR_DNA-bd_dom"/>
</dbReference>
<name>A0A075R6I2_BRELA</name>
<dbReference type="AlphaFoldDB" id="A0A075R6I2"/>
<dbReference type="PRINTS" id="PR00778">
    <property type="entry name" value="HTHARSR"/>
</dbReference>
<evidence type="ECO:0000313" key="6">
    <source>
        <dbReference type="Proteomes" id="UP000005850"/>
    </source>
</evidence>
<evidence type="ECO:0000256" key="2">
    <source>
        <dbReference type="ARBA" id="ARBA00023125"/>
    </source>
</evidence>
<sequence>MGLFGQYDCFLINKKLADNTYFLYYFSMYNNLVKDKQRIKILKALADETRLQIIRVLFQKEQEAKCGEVGELCHMSKSNASYHFRTLREAGLIHMRNEGQSKFLRINQETFERYLPTFLETL</sequence>
<dbReference type="eggNOG" id="COG0640">
    <property type="taxonomic scope" value="Bacteria"/>
</dbReference>
<accession>A0A075R6I2</accession>
<keyword evidence="2" id="KW-0238">DNA-binding</keyword>
<reference evidence="5 6" key="1">
    <citation type="journal article" date="2011" name="J. Bacteriol.">
        <title>Genome sequence of Brevibacillus laterosporus LMG 15441, a pathogen of invertebrates.</title>
        <authorList>
            <person name="Djukic M."/>
            <person name="Poehlein A."/>
            <person name="Thurmer A."/>
            <person name="Daniel R."/>
        </authorList>
    </citation>
    <scope>NUCLEOTIDE SEQUENCE [LARGE SCALE GENOMIC DNA]</scope>
    <source>
        <strain evidence="5 6">LMG 15441</strain>
    </source>
</reference>
<dbReference type="GO" id="GO:0003700">
    <property type="term" value="F:DNA-binding transcription factor activity"/>
    <property type="evidence" value="ECO:0007669"/>
    <property type="project" value="InterPro"/>
</dbReference>